<dbReference type="InterPro" id="IPR029787">
    <property type="entry name" value="Nucleotide_cyclase"/>
</dbReference>
<dbReference type="Pfam" id="PF00990">
    <property type="entry name" value="GGDEF"/>
    <property type="match status" value="1"/>
</dbReference>
<dbReference type="RefSeq" id="WP_275116434.1">
    <property type="nucleotide sequence ID" value="NZ_JAOTPO010000001.1"/>
</dbReference>
<keyword evidence="5" id="KW-1185">Reference proteome</keyword>
<evidence type="ECO:0000256" key="1">
    <source>
        <dbReference type="PROSITE-ProRule" id="PRU00169"/>
    </source>
</evidence>
<dbReference type="PANTHER" id="PTHR45138:SF9">
    <property type="entry name" value="DIGUANYLATE CYCLASE DGCM-RELATED"/>
    <property type="match status" value="1"/>
</dbReference>
<dbReference type="Pfam" id="PF00072">
    <property type="entry name" value="Response_reg"/>
    <property type="match status" value="1"/>
</dbReference>
<comment type="caution">
    <text evidence="4">The sequence shown here is derived from an EMBL/GenBank/DDBJ whole genome shotgun (WGS) entry which is preliminary data.</text>
</comment>
<dbReference type="SUPFAM" id="SSF52172">
    <property type="entry name" value="CheY-like"/>
    <property type="match status" value="1"/>
</dbReference>
<keyword evidence="1" id="KW-0597">Phosphoprotein</keyword>
<protein>
    <submittedName>
        <fullName evidence="4">PleD family two-component system response regulator</fullName>
    </submittedName>
</protein>
<organism evidence="4 5">
    <name type="scientific">Alkalihalobacterium chitinilyticum</name>
    <dbReference type="NCBI Taxonomy" id="2980103"/>
    <lineage>
        <taxon>Bacteria</taxon>
        <taxon>Bacillati</taxon>
        <taxon>Bacillota</taxon>
        <taxon>Bacilli</taxon>
        <taxon>Bacillales</taxon>
        <taxon>Bacillaceae</taxon>
        <taxon>Alkalihalobacterium</taxon>
    </lineage>
</organism>
<feature type="modified residue" description="4-aspartylphosphate" evidence="1">
    <location>
        <position position="56"/>
    </location>
</feature>
<evidence type="ECO:0000259" key="3">
    <source>
        <dbReference type="PROSITE" id="PS50887"/>
    </source>
</evidence>
<dbReference type="Proteomes" id="UP001148125">
    <property type="component" value="Unassembled WGS sequence"/>
</dbReference>
<dbReference type="Gene3D" id="3.40.50.2300">
    <property type="match status" value="1"/>
</dbReference>
<reference evidence="4" key="1">
    <citation type="submission" date="2024-05" db="EMBL/GenBank/DDBJ databases">
        <title>Alkalihalobacillus sp. strain MEB203 novel alkaliphilic bacterium from Lonar Lake, India.</title>
        <authorList>
            <person name="Joshi A."/>
            <person name="Thite S."/>
            <person name="Mengade P."/>
        </authorList>
    </citation>
    <scope>NUCLEOTIDE SEQUENCE</scope>
    <source>
        <strain evidence="4">MEB 203</strain>
    </source>
</reference>
<dbReference type="InterPro" id="IPR043128">
    <property type="entry name" value="Rev_trsase/Diguanyl_cyclase"/>
</dbReference>
<evidence type="ECO:0000259" key="2">
    <source>
        <dbReference type="PROSITE" id="PS50110"/>
    </source>
</evidence>
<dbReference type="NCBIfam" id="TIGR00254">
    <property type="entry name" value="GGDEF"/>
    <property type="match status" value="1"/>
</dbReference>
<dbReference type="SMART" id="SM00448">
    <property type="entry name" value="REC"/>
    <property type="match status" value="1"/>
</dbReference>
<evidence type="ECO:0000313" key="4">
    <source>
        <dbReference type="EMBL" id="MDE5411797.1"/>
    </source>
</evidence>
<feature type="domain" description="GGDEF" evidence="3">
    <location>
        <begin position="187"/>
        <end position="325"/>
    </location>
</feature>
<dbReference type="PROSITE" id="PS50110">
    <property type="entry name" value="RESPONSE_REGULATORY"/>
    <property type="match status" value="1"/>
</dbReference>
<dbReference type="InterPro" id="IPR011006">
    <property type="entry name" value="CheY-like_superfamily"/>
</dbReference>
<dbReference type="InterPro" id="IPR050469">
    <property type="entry name" value="Diguanylate_Cyclase"/>
</dbReference>
<dbReference type="PROSITE" id="PS50887">
    <property type="entry name" value="GGDEF"/>
    <property type="match status" value="1"/>
</dbReference>
<name>A0ABT5V8Z1_9BACI</name>
<dbReference type="SMART" id="SM00267">
    <property type="entry name" value="GGDEF"/>
    <property type="match status" value="1"/>
</dbReference>
<accession>A0ABT5V8Z1</accession>
<proteinExistence type="predicted"/>
<sequence>MRRKILVVDDCIDSRNLLERLLNKSGYKDIILAQSADETFDILKKQGNEIDLILLDVIMPGMDGIEVCNQIKELEAVKDIPIIMVTGLSNVKVLEQAFIAGASDYVTKPFHSIELNARIASVLRLKDEMDKRIQREAELVIANEKLHQLNEVLEQLSSLDGLTGIPNRRRFNSYIELEWKRAGRQKSNLSLILLDIDKFKLYNDTYGHLEGDECLKKVAKVLQSTVNRATDLVARYGGEEFAVVLPDTDLDGAIHIAETMRRNIENSQIPHASSTVSNVVTISLGVSSFHGCESIQSIETLIDMADKALYEAKNSGRNRVECFDICLLEEV</sequence>
<evidence type="ECO:0000313" key="5">
    <source>
        <dbReference type="Proteomes" id="UP001148125"/>
    </source>
</evidence>
<dbReference type="EMBL" id="JAOTPO010000001">
    <property type="protein sequence ID" value="MDE5411797.1"/>
    <property type="molecule type" value="Genomic_DNA"/>
</dbReference>
<dbReference type="Gene3D" id="3.30.70.270">
    <property type="match status" value="1"/>
</dbReference>
<dbReference type="SUPFAM" id="SSF55073">
    <property type="entry name" value="Nucleotide cyclase"/>
    <property type="match status" value="1"/>
</dbReference>
<dbReference type="InterPro" id="IPR000160">
    <property type="entry name" value="GGDEF_dom"/>
</dbReference>
<dbReference type="PANTHER" id="PTHR45138">
    <property type="entry name" value="REGULATORY COMPONENTS OF SENSORY TRANSDUCTION SYSTEM"/>
    <property type="match status" value="1"/>
</dbReference>
<gene>
    <name evidence="4" type="ORF">N7Z68_00190</name>
</gene>
<dbReference type="InterPro" id="IPR001789">
    <property type="entry name" value="Sig_transdc_resp-reg_receiver"/>
</dbReference>
<dbReference type="CDD" id="cd01949">
    <property type="entry name" value="GGDEF"/>
    <property type="match status" value="1"/>
</dbReference>
<feature type="domain" description="Response regulatory" evidence="2">
    <location>
        <begin position="4"/>
        <end position="123"/>
    </location>
</feature>